<evidence type="ECO:0000313" key="3">
    <source>
        <dbReference type="Proteomes" id="UP001597337"/>
    </source>
</evidence>
<dbReference type="EMBL" id="JBHUHX010000032">
    <property type="protein sequence ID" value="MFD2112679.1"/>
    <property type="molecule type" value="Genomic_DNA"/>
</dbReference>
<comment type="caution">
    <text evidence="2">The sequence shown here is derived from an EMBL/GenBank/DDBJ whole genome shotgun (WGS) entry which is preliminary data.</text>
</comment>
<gene>
    <name evidence="2" type="ORF">ACFSJC_12595</name>
</gene>
<dbReference type="SUPFAM" id="SSF54106">
    <property type="entry name" value="LysM domain"/>
    <property type="match status" value="1"/>
</dbReference>
<dbReference type="Pfam" id="PF01476">
    <property type="entry name" value="LysM"/>
    <property type="match status" value="1"/>
</dbReference>
<evidence type="ECO:0000259" key="1">
    <source>
        <dbReference type="Pfam" id="PF01476"/>
    </source>
</evidence>
<dbReference type="RefSeq" id="WP_386027204.1">
    <property type="nucleotide sequence ID" value="NZ_JBHUHX010000032.1"/>
</dbReference>
<dbReference type="InterPro" id="IPR018392">
    <property type="entry name" value="LysM"/>
</dbReference>
<reference evidence="3" key="1">
    <citation type="journal article" date="2019" name="Int. J. Syst. Evol. Microbiol.">
        <title>The Global Catalogue of Microorganisms (GCM) 10K type strain sequencing project: providing services to taxonomists for standard genome sequencing and annotation.</title>
        <authorList>
            <consortium name="The Broad Institute Genomics Platform"/>
            <consortium name="The Broad Institute Genome Sequencing Center for Infectious Disease"/>
            <person name="Wu L."/>
            <person name="Ma J."/>
        </authorList>
    </citation>
    <scope>NUCLEOTIDE SEQUENCE [LARGE SCALE GENOMIC DNA]</scope>
    <source>
        <strain evidence="3">KACC 12597</strain>
    </source>
</reference>
<feature type="domain" description="LysM" evidence="1">
    <location>
        <begin position="25"/>
        <end position="64"/>
    </location>
</feature>
<name>A0ABW4YAD4_9GAMM</name>
<dbReference type="InterPro" id="IPR036779">
    <property type="entry name" value="LysM_dom_sf"/>
</dbReference>
<dbReference type="Proteomes" id="UP001597337">
    <property type="component" value="Unassembled WGS sequence"/>
</dbReference>
<evidence type="ECO:0000313" key="2">
    <source>
        <dbReference type="EMBL" id="MFD2112679.1"/>
    </source>
</evidence>
<keyword evidence="3" id="KW-1185">Reference proteome</keyword>
<organism evidence="2 3">
    <name type="scientific">Thiorhodococcus fuscus</name>
    <dbReference type="NCBI Taxonomy" id="527200"/>
    <lineage>
        <taxon>Bacteria</taxon>
        <taxon>Pseudomonadati</taxon>
        <taxon>Pseudomonadota</taxon>
        <taxon>Gammaproteobacteria</taxon>
        <taxon>Chromatiales</taxon>
        <taxon>Chromatiaceae</taxon>
        <taxon>Thiorhodococcus</taxon>
    </lineage>
</organism>
<protein>
    <submittedName>
        <fullName evidence="2">LysM peptidoglycan-binding domain-containing protein</fullName>
    </submittedName>
</protein>
<proteinExistence type="predicted"/>
<sequence>MSAADIGPRQHAQGQYDAASQLRRVAIGDQLSTIAERFGTTVARLESFDDLTEDRILAGRRLVVAARSSESAGDDPPIELAQGDPQSLMDEATAKGWIVISMKNDWKRIFAPDP</sequence>
<accession>A0ABW4YAD4</accession>
<dbReference type="Gene3D" id="3.10.350.10">
    <property type="entry name" value="LysM domain"/>
    <property type="match status" value="1"/>
</dbReference>